<keyword evidence="4" id="KW-1185">Reference proteome</keyword>
<evidence type="ECO:0000259" key="2">
    <source>
        <dbReference type="PROSITE" id="PS50157"/>
    </source>
</evidence>
<reference evidence="3 4" key="1">
    <citation type="submission" date="2020-09" db="EMBL/GenBank/DDBJ databases">
        <title>Roseomonas.</title>
        <authorList>
            <person name="Zhu W."/>
        </authorList>
    </citation>
    <scope>NUCLEOTIDE SEQUENCE [LARGE SCALE GENOMIC DNA]</scope>
    <source>
        <strain evidence="3 4">573</strain>
    </source>
</reference>
<name>A0ABS3KWI7_9PROT</name>
<keyword evidence="1" id="KW-0862">Zinc</keyword>
<sequence>MSAHTLPATCRCLWCPRTFGSAVEASSHMHTAHRGNIPRTQEHDAAARLQHYHADRQAVRRGGIVADDSLDTPRGVGRALAERMRGIPDAAFLAKLDSILDHMREEMLAAGRVPSMALLICREIRMAARQAWAKEPRLTARRNLSVLPECS</sequence>
<dbReference type="PROSITE" id="PS00028">
    <property type="entry name" value="ZINC_FINGER_C2H2_1"/>
    <property type="match status" value="1"/>
</dbReference>
<evidence type="ECO:0000313" key="4">
    <source>
        <dbReference type="Proteomes" id="UP001518989"/>
    </source>
</evidence>
<feature type="domain" description="C2H2-type" evidence="2">
    <location>
        <begin position="10"/>
        <end position="38"/>
    </location>
</feature>
<evidence type="ECO:0000256" key="1">
    <source>
        <dbReference type="PROSITE-ProRule" id="PRU00042"/>
    </source>
</evidence>
<gene>
    <name evidence="3" type="ORF">IAI61_22680</name>
</gene>
<dbReference type="Proteomes" id="UP001518989">
    <property type="component" value="Unassembled WGS sequence"/>
</dbReference>
<dbReference type="InterPro" id="IPR013087">
    <property type="entry name" value="Znf_C2H2_type"/>
</dbReference>
<keyword evidence="1" id="KW-0479">Metal-binding</keyword>
<organism evidence="3 4">
    <name type="scientific">Roseomonas haemaphysalidis</name>
    <dbReference type="NCBI Taxonomy" id="2768162"/>
    <lineage>
        <taxon>Bacteria</taxon>
        <taxon>Pseudomonadati</taxon>
        <taxon>Pseudomonadota</taxon>
        <taxon>Alphaproteobacteria</taxon>
        <taxon>Acetobacterales</taxon>
        <taxon>Roseomonadaceae</taxon>
        <taxon>Roseomonas</taxon>
    </lineage>
</organism>
<dbReference type="PROSITE" id="PS50157">
    <property type="entry name" value="ZINC_FINGER_C2H2_2"/>
    <property type="match status" value="1"/>
</dbReference>
<accession>A0ABS3KWI7</accession>
<comment type="caution">
    <text evidence="3">The sequence shown here is derived from an EMBL/GenBank/DDBJ whole genome shotgun (WGS) entry which is preliminary data.</text>
</comment>
<dbReference type="EMBL" id="JACTNG010000023">
    <property type="protein sequence ID" value="MBO1081837.1"/>
    <property type="molecule type" value="Genomic_DNA"/>
</dbReference>
<keyword evidence="1" id="KW-0863">Zinc-finger</keyword>
<protein>
    <recommendedName>
        <fullName evidence="2">C2H2-type domain-containing protein</fullName>
    </recommendedName>
</protein>
<proteinExistence type="predicted"/>
<dbReference type="RefSeq" id="WP_207420024.1">
    <property type="nucleotide sequence ID" value="NZ_CP061184.1"/>
</dbReference>
<evidence type="ECO:0000313" key="3">
    <source>
        <dbReference type="EMBL" id="MBO1081837.1"/>
    </source>
</evidence>